<sequence>MFPKNAWYVAAISREIKDRGVLSRTICELPLALYRAQDGTVGALLDRCPHRLFPLSKGEVTQDGLRCGYHGLAFAADGRCTHIPSQDEIPPNARVAAYPVRESHGLIWLWPGDPALAQNTPLPAFETGPGYLSGLDFSCLDESDKWGVAGPHLIEVDANYMLAVDNLLDLTHVAFIHAKTFDNSAILGSERITKTVGENQLIDFFRFKNPMSAPLRAAYMLDQDIPLYDSFLETYWHAPGTMILVHGATPERADREESGTIVMGINAITPATRTSCHYFWSQAVYRNLRGGAVRDAWEIATRNAFAEDEHALRTQQHNLERFGMRELSDGVSLMLKSDKAITLARRTIARLVKDETRGSRLNSSRDNNEGNCNDVA</sequence>
<name>A0ABV0CZE9_9SPHN</name>
<comment type="caution">
    <text evidence="8">The sequence shown here is derived from an EMBL/GenBank/DDBJ whole genome shotgun (WGS) entry which is preliminary data.</text>
</comment>
<evidence type="ECO:0000256" key="3">
    <source>
        <dbReference type="ARBA" id="ARBA00023002"/>
    </source>
</evidence>
<keyword evidence="9" id="KW-1185">Reference proteome</keyword>
<keyword evidence="3" id="KW-0560">Oxidoreductase</keyword>
<dbReference type="InterPro" id="IPR036922">
    <property type="entry name" value="Rieske_2Fe-2S_sf"/>
</dbReference>
<dbReference type="RefSeq" id="WP_346785707.1">
    <property type="nucleotide sequence ID" value="NZ_JBDLBR010000005.1"/>
</dbReference>
<dbReference type="SUPFAM" id="SSF50022">
    <property type="entry name" value="ISP domain"/>
    <property type="match status" value="1"/>
</dbReference>
<reference evidence="8 9" key="1">
    <citation type="submission" date="2024-05" db="EMBL/GenBank/DDBJ databases">
        <authorList>
            <person name="Park S."/>
        </authorList>
    </citation>
    <scope>NUCLEOTIDE SEQUENCE [LARGE SCALE GENOMIC DNA]</scope>
    <source>
        <strain evidence="8 9">DGU5</strain>
    </source>
</reference>
<dbReference type="GO" id="GO:0051213">
    <property type="term" value="F:dioxygenase activity"/>
    <property type="evidence" value="ECO:0007669"/>
    <property type="project" value="UniProtKB-KW"/>
</dbReference>
<keyword evidence="2" id="KW-0479">Metal-binding</keyword>
<evidence type="ECO:0000313" key="8">
    <source>
        <dbReference type="EMBL" id="MEN7538244.1"/>
    </source>
</evidence>
<dbReference type="Proteomes" id="UP001484535">
    <property type="component" value="Unassembled WGS sequence"/>
</dbReference>
<protein>
    <submittedName>
        <fullName evidence="8">Aromatic ring-hydroxylating dioxygenase subunit alpha</fullName>
    </submittedName>
</protein>
<keyword evidence="5" id="KW-0411">Iron-sulfur</keyword>
<accession>A0ABV0CZE9</accession>
<gene>
    <name evidence="8" type="ORF">ABDJ38_13765</name>
</gene>
<evidence type="ECO:0000256" key="2">
    <source>
        <dbReference type="ARBA" id="ARBA00022723"/>
    </source>
</evidence>
<feature type="domain" description="Rieske" evidence="7">
    <location>
        <begin position="7"/>
        <end position="109"/>
    </location>
</feature>
<organism evidence="8 9">
    <name type="scientific">Aurantiacibacter flavus</name>
    <dbReference type="NCBI Taxonomy" id="3145232"/>
    <lineage>
        <taxon>Bacteria</taxon>
        <taxon>Pseudomonadati</taxon>
        <taxon>Pseudomonadota</taxon>
        <taxon>Alphaproteobacteria</taxon>
        <taxon>Sphingomonadales</taxon>
        <taxon>Erythrobacteraceae</taxon>
        <taxon>Aurantiacibacter</taxon>
    </lineage>
</organism>
<proteinExistence type="predicted"/>
<dbReference type="Gene3D" id="3.90.380.10">
    <property type="entry name" value="Naphthalene 1,2-dioxygenase Alpha Subunit, Chain A, domain 1"/>
    <property type="match status" value="1"/>
</dbReference>
<dbReference type="Pfam" id="PF00355">
    <property type="entry name" value="Rieske"/>
    <property type="match status" value="1"/>
</dbReference>
<feature type="compositionally biased region" description="Polar residues" evidence="6">
    <location>
        <begin position="359"/>
        <end position="376"/>
    </location>
</feature>
<dbReference type="EMBL" id="JBDLBR010000005">
    <property type="protein sequence ID" value="MEN7538244.1"/>
    <property type="molecule type" value="Genomic_DNA"/>
</dbReference>
<evidence type="ECO:0000256" key="1">
    <source>
        <dbReference type="ARBA" id="ARBA00022714"/>
    </source>
</evidence>
<dbReference type="Pfam" id="PF19112">
    <property type="entry name" value="VanA_C"/>
    <property type="match status" value="1"/>
</dbReference>
<dbReference type="InterPro" id="IPR044043">
    <property type="entry name" value="VanA_C_cat"/>
</dbReference>
<dbReference type="InterPro" id="IPR050584">
    <property type="entry name" value="Cholesterol_7-desaturase"/>
</dbReference>
<keyword evidence="8" id="KW-0223">Dioxygenase</keyword>
<dbReference type="Gene3D" id="2.102.10.10">
    <property type="entry name" value="Rieske [2Fe-2S] iron-sulphur domain"/>
    <property type="match status" value="1"/>
</dbReference>
<evidence type="ECO:0000259" key="7">
    <source>
        <dbReference type="PROSITE" id="PS51296"/>
    </source>
</evidence>
<dbReference type="SUPFAM" id="SSF55961">
    <property type="entry name" value="Bet v1-like"/>
    <property type="match status" value="1"/>
</dbReference>
<evidence type="ECO:0000313" key="9">
    <source>
        <dbReference type="Proteomes" id="UP001484535"/>
    </source>
</evidence>
<feature type="region of interest" description="Disordered" evidence="6">
    <location>
        <begin position="355"/>
        <end position="376"/>
    </location>
</feature>
<dbReference type="InterPro" id="IPR017941">
    <property type="entry name" value="Rieske_2Fe-2S"/>
</dbReference>
<dbReference type="PANTHER" id="PTHR21266:SF60">
    <property type="entry name" value="3-KETOSTEROID-9-ALPHA-MONOOXYGENASE, OXYGENASE COMPONENT"/>
    <property type="match status" value="1"/>
</dbReference>
<dbReference type="PANTHER" id="PTHR21266">
    <property type="entry name" value="IRON-SULFUR DOMAIN CONTAINING PROTEIN"/>
    <property type="match status" value="1"/>
</dbReference>
<evidence type="ECO:0000256" key="4">
    <source>
        <dbReference type="ARBA" id="ARBA00023004"/>
    </source>
</evidence>
<evidence type="ECO:0000256" key="5">
    <source>
        <dbReference type="ARBA" id="ARBA00023014"/>
    </source>
</evidence>
<evidence type="ECO:0000256" key="6">
    <source>
        <dbReference type="SAM" id="MobiDB-lite"/>
    </source>
</evidence>
<keyword evidence="4" id="KW-0408">Iron</keyword>
<dbReference type="PROSITE" id="PS51296">
    <property type="entry name" value="RIESKE"/>
    <property type="match status" value="1"/>
</dbReference>
<keyword evidence="1" id="KW-0001">2Fe-2S</keyword>